<dbReference type="STRING" id="278944.A0A4Z1HZY3"/>
<feature type="compositionally biased region" description="Basic residues" evidence="1">
    <location>
        <begin position="963"/>
        <end position="972"/>
    </location>
</feature>
<feature type="compositionally biased region" description="Pro residues" evidence="1">
    <location>
        <begin position="1262"/>
        <end position="1273"/>
    </location>
</feature>
<feature type="compositionally biased region" description="Low complexity" evidence="1">
    <location>
        <begin position="741"/>
        <end position="750"/>
    </location>
</feature>
<feature type="compositionally biased region" description="Acidic residues" evidence="1">
    <location>
        <begin position="1125"/>
        <end position="1136"/>
    </location>
</feature>
<dbReference type="InterPro" id="IPR046497">
    <property type="entry name" value="DUF6590"/>
</dbReference>
<feature type="compositionally biased region" description="Acidic residues" evidence="1">
    <location>
        <begin position="1565"/>
        <end position="1575"/>
    </location>
</feature>
<dbReference type="Pfam" id="PF20233">
    <property type="entry name" value="DUF6590"/>
    <property type="match status" value="1"/>
</dbReference>
<feature type="compositionally biased region" description="Low complexity" evidence="1">
    <location>
        <begin position="919"/>
        <end position="939"/>
    </location>
</feature>
<feature type="compositionally biased region" description="Polar residues" evidence="1">
    <location>
        <begin position="263"/>
        <end position="275"/>
    </location>
</feature>
<protein>
    <recommendedName>
        <fullName evidence="2">DUF6590 domain-containing protein</fullName>
    </recommendedName>
</protein>
<accession>A0A4Z1HZY3</accession>
<feature type="compositionally biased region" description="Polar residues" evidence="1">
    <location>
        <begin position="977"/>
        <end position="987"/>
    </location>
</feature>
<feature type="compositionally biased region" description="Basic and acidic residues" evidence="1">
    <location>
        <begin position="1284"/>
        <end position="1295"/>
    </location>
</feature>
<feature type="compositionally biased region" description="Acidic residues" evidence="1">
    <location>
        <begin position="1527"/>
        <end position="1551"/>
    </location>
</feature>
<feature type="compositionally biased region" description="Basic and acidic residues" evidence="1">
    <location>
        <begin position="1552"/>
        <end position="1564"/>
    </location>
</feature>
<feature type="compositionally biased region" description="Basic and acidic residues" evidence="1">
    <location>
        <begin position="219"/>
        <end position="237"/>
    </location>
</feature>
<feature type="compositionally biased region" description="Polar residues" evidence="1">
    <location>
        <begin position="602"/>
        <end position="611"/>
    </location>
</feature>
<feature type="compositionally biased region" description="Low complexity" evidence="1">
    <location>
        <begin position="856"/>
        <end position="882"/>
    </location>
</feature>
<feature type="region of interest" description="Disordered" evidence="1">
    <location>
        <begin position="197"/>
        <end position="1004"/>
    </location>
</feature>
<comment type="caution">
    <text evidence="3">The sequence shown here is derived from an EMBL/GenBank/DDBJ whole genome shotgun (WGS) entry which is preliminary data.</text>
</comment>
<evidence type="ECO:0000313" key="4">
    <source>
        <dbReference type="Proteomes" id="UP000297452"/>
    </source>
</evidence>
<dbReference type="EMBL" id="PQXJ01000261">
    <property type="protein sequence ID" value="TGO54676.1"/>
    <property type="molecule type" value="Genomic_DNA"/>
</dbReference>
<feature type="compositionally biased region" description="Basic and acidic residues" evidence="1">
    <location>
        <begin position="335"/>
        <end position="353"/>
    </location>
</feature>
<feature type="compositionally biased region" description="Gly residues" evidence="1">
    <location>
        <begin position="815"/>
        <end position="829"/>
    </location>
</feature>
<keyword evidence="4" id="KW-1185">Reference proteome</keyword>
<proteinExistence type="predicted"/>
<feature type="compositionally biased region" description="Polar residues" evidence="1">
    <location>
        <begin position="1176"/>
        <end position="1188"/>
    </location>
</feature>
<sequence>MDRSRGRGRPLPAENRRKVPDQARTRSDISLPASVGNSSRDRHGRMADQQTRNIDKKNGGDKYRTHSKKFFTKGRVFSTAFEDEDGLSNQNFLIIREAQETPDDIGTHCTCLSVTPLRKDLDLSECGLLHASSTQPPSIRGVKFKPLQVDVSRDARFDAPILVNYIQMFNVDTNSEVNDNGKLQPESIQDLMDNFKDSLLDSPQDKDGRSNKHGRRKGRGEDESSRKPPHGHREPGKPHSKVPTASNTRSSPPTASGSSSVPNASEATSKRSNLRNLDVPENTKRQKPKGSSHGSDELEEDPNSPTRAREAENRRLQDAKDNPRRGGPLPLDQIRGTKDRHERDNPAKRREEGEIPMGSSRADIERDGGDERTGRPGMNLLPHSPTKRNMNHRKDGDDITKASSTGVPVPIPIGDSSDREKQRDRKKTGVPRENASSRKEDALRRNDNLRKDADRPGNSRPRPQSPDRAFNDRGQAYGSDWEENDPVDGRRGQKGRGAPYDARNLPLPIGRRDDPTDGTSRRGIPPDEIRGRPGDLSNGRSMPGIDDRGRPLDRAGHDPRSMSTETSLPGRSRPNGLPGRDGRMNPATGGRPPGRAPDRRSMSNYPPQSRSNGRDPPQSNLDDRRQMRPPGYGTPDRSDPKSNNRRSISPRRPAPSGGHLRPPGGGSGGAPFRSQPPPSSHGRGPPPGRGLPSSGGRGPPGRGPPPSGGRGSSGRDNSPRRHLPPLNASGYRSPGGGRSPMGGSSPMSRGPPGGGYSGGRSPGGGRSPMGGRSHVGGSSPMSRGPPGGRSPGPSSPMSSGGSSRGSPGSLSPGGSIVGGSPGMSPGGSPGSSPIESPGGLQESPGGSPVESPPQSPGSRPGSPMEFSMGSPMGSQMGSPIGSRRYSMASGSYVGSPQERSPMGGSSYRSPMGSGPPSPTMSGRSRSLSPPPRGRLQSGGFSPGPGSPRSSGPGARSRPGGGGVRRRGPKGKSRGPTNGRQPPSSGANNEEPHVGDDDGCGCCENGFSAWWKSVVDWWNGVGQEEWIQMEDQKDNGKQKSEPDQGPEDEDARSVTSGADPGSPSSTKDPFEYGNEDGQDDESTAVGSDEENSGDDLGGESEDENGSDQEDPDDDARSNSDAGSDQGSEDEIEPDDSSDAGSRRSSTAVASELDHQDSVREPADDHPQNPPNVEYPANENSYSTNNQYMETPQDCYSYLPNDDRSYMGQHNYAPQNGYPTNPSDMPPQELDSAYPAAHSTKSTATAFPSIPEDAAELATDNSEPPNPPPYAPVPSTPQQLSRPRSTRFELACERDPVELEVPPMPTTRGKSELFLPPSLTPGMATAPHNAFSPFSAMGSARTPSPFQHPPMPQIQSSWAPPQQQTQFPPYQPQGPQANFGSSQSQAQTQTQPHLRSGMNYAPQVPQAPLPNYPGAQRYETRGNQFHEQAMRQPSPHQKQMRGTPPPVVPVRSEMRPPSFPPPLNSARGVGGAGVSSGQDGSGTRGENSKRGGQDPRGKDSKSVNPSRGHQDPRNKAPPSRSHRQSYSESDSESGSDMDSESEPDSDSDDESGSDDEHGYNRQRGMDDESDSDDDSDLDSGFGTYDDDLVAREDDMQSNFGGPGSQGPTRINPRAGTGNMQVPPPPHTSAPGAVAAPPQAHMNARGVTEFNYGAPNPNYGAPNPNYAAPNP</sequence>
<feature type="compositionally biased region" description="Basic and acidic residues" evidence="1">
    <location>
        <begin position="1484"/>
        <end position="1499"/>
    </location>
</feature>
<name>A0A4Z1HZY3_9HELO</name>
<feature type="compositionally biased region" description="Polar residues" evidence="1">
    <location>
        <begin position="888"/>
        <end position="898"/>
    </location>
</feature>
<feature type="compositionally biased region" description="Low complexity" evidence="1">
    <location>
        <begin position="645"/>
        <end position="662"/>
    </location>
</feature>
<feature type="compositionally biased region" description="Acidic residues" evidence="1">
    <location>
        <begin position="1072"/>
        <end position="1112"/>
    </location>
</feature>
<organism evidence="3 4">
    <name type="scientific">Botryotinia narcissicola</name>
    <dbReference type="NCBI Taxonomy" id="278944"/>
    <lineage>
        <taxon>Eukaryota</taxon>
        <taxon>Fungi</taxon>
        <taxon>Dikarya</taxon>
        <taxon>Ascomycota</taxon>
        <taxon>Pezizomycotina</taxon>
        <taxon>Leotiomycetes</taxon>
        <taxon>Helotiales</taxon>
        <taxon>Sclerotiniaceae</taxon>
        <taxon>Botryotinia</taxon>
    </lineage>
</organism>
<feature type="compositionally biased region" description="Low complexity" evidence="1">
    <location>
        <begin position="769"/>
        <end position="784"/>
    </location>
</feature>
<feature type="compositionally biased region" description="Low complexity" evidence="1">
    <location>
        <begin position="899"/>
        <end position="912"/>
    </location>
</feature>
<dbReference type="Proteomes" id="UP000297452">
    <property type="component" value="Unassembled WGS sequence"/>
</dbReference>
<feature type="compositionally biased region" description="Basic and acidic residues" evidence="1">
    <location>
        <begin position="1029"/>
        <end position="1041"/>
    </location>
</feature>
<feature type="region of interest" description="Disordered" evidence="1">
    <location>
        <begin position="1"/>
        <end position="62"/>
    </location>
</feature>
<feature type="compositionally biased region" description="Low complexity" evidence="1">
    <location>
        <begin position="946"/>
        <end position="957"/>
    </location>
</feature>
<feature type="domain" description="DUF6590" evidence="2">
    <location>
        <begin position="69"/>
        <end position="192"/>
    </location>
</feature>
<evidence type="ECO:0000259" key="2">
    <source>
        <dbReference type="Pfam" id="PF20233"/>
    </source>
</evidence>
<feature type="compositionally biased region" description="Pro residues" evidence="1">
    <location>
        <begin position="674"/>
        <end position="689"/>
    </location>
</feature>
<gene>
    <name evidence="3" type="ORF">BOTNAR_0261g00090</name>
</gene>
<evidence type="ECO:0000313" key="3">
    <source>
        <dbReference type="EMBL" id="TGO54676.1"/>
    </source>
</evidence>
<evidence type="ECO:0000256" key="1">
    <source>
        <dbReference type="SAM" id="MobiDB-lite"/>
    </source>
</evidence>
<feature type="compositionally biased region" description="Gly residues" evidence="1">
    <location>
        <begin position="751"/>
        <end position="768"/>
    </location>
</feature>
<feature type="compositionally biased region" description="Polar residues" evidence="1">
    <location>
        <begin position="1210"/>
        <end position="1221"/>
    </location>
</feature>
<feature type="compositionally biased region" description="Basic and acidic residues" evidence="1">
    <location>
        <begin position="197"/>
        <end position="210"/>
    </location>
</feature>
<reference evidence="3 4" key="1">
    <citation type="submission" date="2017-12" db="EMBL/GenBank/DDBJ databases">
        <title>Comparative genomics of Botrytis spp.</title>
        <authorList>
            <person name="Valero-Jimenez C.A."/>
            <person name="Tapia P."/>
            <person name="Veloso J."/>
            <person name="Silva-Moreno E."/>
            <person name="Staats M."/>
            <person name="Valdes J.H."/>
            <person name="Van Kan J.A.L."/>
        </authorList>
    </citation>
    <scope>NUCLEOTIDE SEQUENCE [LARGE SCALE GENOMIC DNA]</scope>
    <source>
        <strain evidence="3 4">MUCL2120</strain>
    </source>
</reference>
<feature type="compositionally biased region" description="Basic and acidic residues" evidence="1">
    <location>
        <begin position="545"/>
        <end position="560"/>
    </location>
</feature>
<feature type="compositionally biased region" description="Basic and acidic residues" evidence="1">
    <location>
        <begin position="53"/>
        <end position="62"/>
    </location>
</feature>
<dbReference type="OrthoDB" id="3559580at2759"/>
<feature type="compositionally biased region" description="Basic and acidic residues" evidence="1">
    <location>
        <begin position="362"/>
        <end position="374"/>
    </location>
</feature>
<feature type="compositionally biased region" description="Low complexity" evidence="1">
    <location>
        <begin position="791"/>
        <end position="814"/>
    </location>
</feature>
<feature type="compositionally biased region" description="Basic and acidic residues" evidence="1">
    <location>
        <begin position="435"/>
        <end position="457"/>
    </location>
</feature>
<feature type="compositionally biased region" description="Gly residues" evidence="1">
    <location>
        <begin position="1466"/>
        <end position="1481"/>
    </location>
</feature>
<feature type="compositionally biased region" description="Basic and acidic residues" evidence="1">
    <location>
        <begin position="1150"/>
        <end position="1165"/>
    </location>
</feature>
<feature type="compositionally biased region" description="Low complexity" evidence="1">
    <location>
        <begin position="250"/>
        <end position="262"/>
    </location>
</feature>
<feature type="compositionally biased region" description="Basic and acidic residues" evidence="1">
    <location>
        <begin position="14"/>
        <end position="27"/>
    </location>
</feature>
<feature type="region of interest" description="Disordered" evidence="1">
    <location>
        <begin position="1022"/>
        <end position="1634"/>
    </location>
</feature>
<feature type="compositionally biased region" description="Basic and acidic residues" evidence="1">
    <location>
        <begin position="307"/>
        <end position="324"/>
    </location>
</feature>
<feature type="compositionally biased region" description="Low complexity" evidence="1">
    <location>
        <begin position="1358"/>
        <end position="1389"/>
    </location>
</feature>
<feature type="compositionally biased region" description="Low complexity" evidence="1">
    <location>
        <begin position="830"/>
        <end position="849"/>
    </location>
</feature>
<feature type="compositionally biased region" description="Basic and acidic residues" evidence="1">
    <location>
        <begin position="524"/>
        <end position="533"/>
    </location>
</feature>